<feature type="region of interest" description="Disordered" evidence="1">
    <location>
        <begin position="685"/>
        <end position="877"/>
    </location>
</feature>
<feature type="compositionally biased region" description="Basic and acidic residues" evidence="1">
    <location>
        <begin position="823"/>
        <end position="846"/>
    </location>
</feature>
<feature type="compositionally biased region" description="Basic and acidic residues" evidence="1">
    <location>
        <begin position="468"/>
        <end position="479"/>
    </location>
</feature>
<feature type="compositionally biased region" description="Polar residues" evidence="1">
    <location>
        <begin position="290"/>
        <end position="299"/>
    </location>
</feature>
<dbReference type="InterPro" id="IPR042779">
    <property type="entry name" value="MISP/MISP3-like"/>
</dbReference>
<accession>A0A8D2ZJP6</accession>
<feature type="compositionally biased region" description="Polar residues" evidence="1">
    <location>
        <begin position="96"/>
        <end position="110"/>
    </location>
</feature>
<feature type="region of interest" description="Disordered" evidence="1">
    <location>
        <begin position="92"/>
        <end position="124"/>
    </location>
</feature>
<dbReference type="AlphaFoldDB" id="A0A8D2ZJP6"/>
<feature type="compositionally biased region" description="Basic and acidic residues" evidence="1">
    <location>
        <begin position="771"/>
        <end position="788"/>
    </location>
</feature>
<dbReference type="Ensembl" id="ENSSMAT00000003359.2">
    <property type="protein sequence ID" value="ENSSMAP00000003302.2"/>
    <property type="gene ID" value="ENSSMAG00000002069.2"/>
</dbReference>
<gene>
    <name evidence="2" type="primary">LOC118288211</name>
</gene>
<reference evidence="2" key="2">
    <citation type="submission" date="2025-08" db="UniProtKB">
        <authorList>
            <consortium name="Ensembl"/>
        </authorList>
    </citation>
    <scope>IDENTIFICATION</scope>
</reference>
<protein>
    <recommendedName>
        <fullName evidence="4">A-kinase anchor protein 2 C-terminal domain-containing protein</fullName>
    </recommendedName>
</protein>
<dbReference type="PANTHER" id="PTHR18839:SF0">
    <property type="entry name" value="MITOTIC INTERACTOR AND SUBSTRATE OF PLK1 ISOFORM X1-RELATED"/>
    <property type="match status" value="1"/>
</dbReference>
<evidence type="ECO:0000256" key="1">
    <source>
        <dbReference type="SAM" id="MobiDB-lite"/>
    </source>
</evidence>
<dbReference type="Proteomes" id="UP000694558">
    <property type="component" value="Chromosome 19"/>
</dbReference>
<feature type="region of interest" description="Disordered" evidence="1">
    <location>
        <begin position="181"/>
        <end position="315"/>
    </location>
</feature>
<reference evidence="2" key="1">
    <citation type="submission" date="2023-05" db="EMBL/GenBank/DDBJ databases">
        <title>High-quality long-read genome of Scophthalmus maximus.</title>
        <authorList>
            <person name="Lien S."/>
            <person name="Martinez P."/>
        </authorList>
    </citation>
    <scope>NUCLEOTIDE SEQUENCE [LARGE SCALE GENOMIC DNA]</scope>
</reference>
<feature type="compositionally biased region" description="Basic and acidic residues" evidence="1">
    <location>
        <begin position="438"/>
        <end position="449"/>
    </location>
</feature>
<feature type="region of interest" description="Disordered" evidence="1">
    <location>
        <begin position="1"/>
        <end position="52"/>
    </location>
</feature>
<sequence length="877" mass="98539">METKDRRSGPPGLVSQDDGGLWMKMDPSPVTDHTETQSVTSGEDPQDETRVIPPADAMITRYYSVMDDEGTDVFIPPPPPPSSIALLSPAEDSTGAKMNNSSVTHSTGATDDTEAKANPSGLDWHHGEKQLMAAQNKVDEVIASTAQTSEESMDAVSLYNDKDQTSTEGTVCLMETCHDLSGRHHQDNSTRDKESDEGGDIVIWRETDVDTDKYPKDKPSKIEETSENETYDKTEPEDVSGRTETDLKQVKPNVDCDRVGTNAPTLPGLCVKDDDLESSGPPELCKHNETGSATNQRQVPESPAEVTNEDHEEHVDARSLNYKLTKNDWVRKESGEAEVPQHLVFEGSEGTMTKGELGDGSKRIVTDIQQGEQLLQRLQLVQQRQDVHMSQLAQETRGKKLGVCETEVDDSTARGVNLTDRTEVKESRIPTVTDEGVKMNMMEKEKNEENESEDSEKASMSLSTIPEQSKDQRITRTEFDNSDEDKSDSWVQEDLSPINPHETPQTPLLSAQHRLSAAGTSMERQIQEANQGRQILLRAGGIFNLTDNPDVLEIPFKTAISLEPLPSQVGQGQRSDWQFSEQKMQKEISQEIQRELVLVNQGKIPGVYSKGEVRQLKETKLLFEAFQQDNTEGPTRIRKLPSTLIRHPLYPSVLERTHSLETFSLKSCSLSRAYSLRLYESAAAEGEEIPEKSRSKSPTGGARDKTRLFPYPKQDKHPRLCRSMDSVSTDASTSAVENRSKSREGNARQESPILQRNPFFKLRPARSLQPEVEKDIREAKEREEELRRQRCTLYGEDRQCSQEEEKSRFTKTHVPDARQQSRGKLERVWPPPSKKDQFKSEQTKREPKVHRAGGQKAPLWQRWESGQINGQPSKEKN</sequence>
<feature type="compositionally biased region" description="Basic and acidic residues" evidence="1">
    <location>
        <begin position="795"/>
        <end position="816"/>
    </location>
</feature>
<dbReference type="PANTHER" id="PTHR18839">
    <property type="entry name" value="MITOTIC INTERACTOR AND SUBSTRATE OF PLK1 MISP FAMILY MEMBER"/>
    <property type="match status" value="1"/>
</dbReference>
<feature type="compositionally biased region" description="Polar residues" evidence="1">
    <location>
        <begin position="725"/>
        <end position="737"/>
    </location>
</feature>
<dbReference type="GeneTree" id="ENSGT00940000169385"/>
<feature type="compositionally biased region" description="Basic and acidic residues" evidence="1">
    <location>
        <begin position="738"/>
        <end position="747"/>
    </location>
</feature>
<name>A0A8D2ZJP6_SCOMX</name>
<evidence type="ECO:0008006" key="4">
    <source>
        <dbReference type="Google" id="ProtNLM"/>
    </source>
</evidence>
<feature type="compositionally biased region" description="Polar residues" evidence="1">
    <location>
        <begin position="864"/>
        <end position="877"/>
    </location>
</feature>
<feature type="compositionally biased region" description="Basic and acidic residues" evidence="1">
    <location>
        <begin position="203"/>
        <end position="258"/>
    </location>
</feature>
<feature type="compositionally biased region" description="Basic and acidic residues" evidence="1">
    <location>
        <begin position="702"/>
        <end position="718"/>
    </location>
</feature>
<proteinExistence type="predicted"/>
<feature type="region of interest" description="Disordered" evidence="1">
    <location>
        <begin position="438"/>
        <end position="508"/>
    </location>
</feature>
<evidence type="ECO:0000313" key="2">
    <source>
        <dbReference type="Ensembl" id="ENSSMAP00000003302.2"/>
    </source>
</evidence>
<evidence type="ECO:0000313" key="3">
    <source>
        <dbReference type="Proteomes" id="UP000694558"/>
    </source>
</evidence>
<organism evidence="2 3">
    <name type="scientific">Scophthalmus maximus</name>
    <name type="common">Turbot</name>
    <name type="synonym">Psetta maxima</name>
    <dbReference type="NCBI Taxonomy" id="52904"/>
    <lineage>
        <taxon>Eukaryota</taxon>
        <taxon>Metazoa</taxon>
        <taxon>Chordata</taxon>
        <taxon>Craniata</taxon>
        <taxon>Vertebrata</taxon>
        <taxon>Euteleostomi</taxon>
        <taxon>Actinopterygii</taxon>
        <taxon>Neopterygii</taxon>
        <taxon>Teleostei</taxon>
        <taxon>Neoteleostei</taxon>
        <taxon>Acanthomorphata</taxon>
        <taxon>Carangaria</taxon>
        <taxon>Pleuronectiformes</taxon>
        <taxon>Pleuronectoidei</taxon>
        <taxon>Scophthalmidae</taxon>
        <taxon>Scophthalmus</taxon>
    </lineage>
</organism>
<feature type="compositionally biased region" description="Basic and acidic residues" evidence="1">
    <location>
        <begin position="181"/>
        <end position="196"/>
    </location>
</feature>